<sequence length="264" mass="30273">MKRPFEVRIVLVRTIYERNIGATSRAMSNMGVDKLILIDPQCEITYEAQQTAATGQTGLQNRTTYKSWDDFLEKEPESIKICFTARDGKGRQVRDIDEVLADIKDHAPQFQHSSETPYLLHLVFGPEDWGLSGEDLEHANFCACLPTWGENWSLNLAQATLLGMFSLRRAWGGSRTTLDGGDERRAPQGIEGINPEQTLKTWLEEMGFDLTKQKKINAFTVLRRMLLQNTPTKKELVILETVLQQATRKLREWKEFQKRDINKS</sequence>
<dbReference type="GO" id="GO:0032259">
    <property type="term" value="P:methylation"/>
    <property type="evidence" value="ECO:0007669"/>
    <property type="project" value="UniProtKB-KW"/>
</dbReference>
<dbReference type="CDD" id="cd18093">
    <property type="entry name" value="SpoU-like_TrmJ"/>
    <property type="match status" value="1"/>
</dbReference>
<evidence type="ECO:0000256" key="3">
    <source>
        <dbReference type="ARBA" id="ARBA00022679"/>
    </source>
</evidence>
<dbReference type="EMBL" id="JANRMI010000001">
    <property type="protein sequence ID" value="MDG0815244.1"/>
    <property type="molecule type" value="Genomic_DNA"/>
</dbReference>
<evidence type="ECO:0000256" key="1">
    <source>
        <dbReference type="ARBA" id="ARBA00007228"/>
    </source>
</evidence>
<dbReference type="RefSeq" id="WP_277576721.1">
    <property type="nucleotide sequence ID" value="NZ_JANRMI010000001.1"/>
</dbReference>
<organism evidence="6 7">
    <name type="scientific">Bdellovibrio svalbardensis</name>
    <dbReference type="NCBI Taxonomy" id="2972972"/>
    <lineage>
        <taxon>Bacteria</taxon>
        <taxon>Pseudomonadati</taxon>
        <taxon>Bdellovibrionota</taxon>
        <taxon>Bdellovibrionia</taxon>
        <taxon>Bdellovibrionales</taxon>
        <taxon>Pseudobdellovibrionaceae</taxon>
        <taxon>Bdellovibrio</taxon>
    </lineage>
</organism>
<accession>A0ABT6DFG1</accession>
<comment type="similarity">
    <text evidence="1">Belongs to the class IV-like SAM-binding methyltransferase superfamily. RNA methyltransferase TrmH family.</text>
</comment>
<evidence type="ECO:0000313" key="6">
    <source>
        <dbReference type="EMBL" id="MDG0815244.1"/>
    </source>
</evidence>
<reference evidence="6" key="1">
    <citation type="submission" date="2022-08" db="EMBL/GenBank/DDBJ databases">
        <title>Novel Bdellovibrio Species Isolated from Svalbard: Designation Bdellovibrio svalbardensis.</title>
        <authorList>
            <person name="Mitchell R.J."/>
            <person name="Choi S.Y."/>
        </authorList>
    </citation>
    <scope>NUCLEOTIDE SEQUENCE</scope>
    <source>
        <strain evidence="6">PAP01</strain>
    </source>
</reference>
<dbReference type="PANTHER" id="PTHR42786">
    <property type="entry name" value="TRNA/RRNA METHYLTRANSFERASE"/>
    <property type="match status" value="1"/>
</dbReference>
<comment type="caution">
    <text evidence="6">The sequence shown here is derived from an EMBL/GenBank/DDBJ whole genome shotgun (WGS) entry which is preliminary data.</text>
</comment>
<dbReference type="InterPro" id="IPR001537">
    <property type="entry name" value="SpoU_MeTrfase"/>
</dbReference>
<dbReference type="Gene3D" id="3.40.1280.10">
    <property type="match status" value="1"/>
</dbReference>
<dbReference type="Pfam" id="PF00588">
    <property type="entry name" value="SpoU_methylase"/>
    <property type="match status" value="1"/>
</dbReference>
<keyword evidence="3" id="KW-0808">Transferase</keyword>
<evidence type="ECO:0000313" key="7">
    <source>
        <dbReference type="Proteomes" id="UP001152321"/>
    </source>
</evidence>
<gene>
    <name evidence="6" type="ORF">NWE73_02655</name>
</gene>
<evidence type="ECO:0000256" key="4">
    <source>
        <dbReference type="ARBA" id="ARBA00022691"/>
    </source>
</evidence>
<evidence type="ECO:0000256" key="2">
    <source>
        <dbReference type="ARBA" id="ARBA00022603"/>
    </source>
</evidence>
<dbReference type="Proteomes" id="UP001152321">
    <property type="component" value="Unassembled WGS sequence"/>
</dbReference>
<feature type="domain" description="tRNA/rRNA methyltransferase SpoU type" evidence="5">
    <location>
        <begin position="7"/>
        <end position="164"/>
    </location>
</feature>
<protein>
    <submittedName>
        <fullName evidence="6">RNA methyltransferase</fullName>
    </submittedName>
</protein>
<dbReference type="SUPFAM" id="SSF75217">
    <property type="entry name" value="alpha/beta knot"/>
    <property type="match status" value="1"/>
</dbReference>
<keyword evidence="7" id="KW-1185">Reference proteome</keyword>
<name>A0ABT6DFG1_9BACT</name>
<proteinExistence type="inferred from homology"/>
<evidence type="ECO:0000259" key="5">
    <source>
        <dbReference type="Pfam" id="PF00588"/>
    </source>
</evidence>
<dbReference type="PIRSF" id="PIRSF004808">
    <property type="entry name" value="LasT"/>
    <property type="match status" value="1"/>
</dbReference>
<dbReference type="PANTHER" id="PTHR42786:SF2">
    <property type="entry name" value="TRNA (CYTIDINE_URIDINE-2'-O-)-METHYLTRANSFERASE TRMJ"/>
    <property type="match status" value="1"/>
</dbReference>
<dbReference type="GO" id="GO:0008168">
    <property type="term" value="F:methyltransferase activity"/>
    <property type="evidence" value="ECO:0007669"/>
    <property type="project" value="UniProtKB-KW"/>
</dbReference>
<dbReference type="InterPro" id="IPR004384">
    <property type="entry name" value="RNA_MeTrfase_TrmJ/LasT"/>
</dbReference>
<dbReference type="InterPro" id="IPR029028">
    <property type="entry name" value="Alpha/beta_knot_MTases"/>
</dbReference>
<keyword evidence="4" id="KW-0949">S-adenosyl-L-methionine</keyword>
<keyword evidence="2 6" id="KW-0489">Methyltransferase</keyword>
<dbReference type="InterPro" id="IPR029026">
    <property type="entry name" value="tRNA_m1G_MTases_N"/>
</dbReference>